<evidence type="ECO:0000313" key="1">
    <source>
        <dbReference type="EMBL" id="KAF7638004.1"/>
    </source>
</evidence>
<protein>
    <submittedName>
        <fullName evidence="1">Uncharacterized protein</fullName>
    </submittedName>
</protein>
<dbReference type="Proteomes" id="UP000605970">
    <property type="component" value="Unassembled WGS sequence"/>
</dbReference>
<gene>
    <name evidence="1" type="ORF">Mgra_00002457</name>
</gene>
<comment type="caution">
    <text evidence="1">The sequence shown here is derived from an EMBL/GenBank/DDBJ whole genome shotgun (WGS) entry which is preliminary data.</text>
</comment>
<keyword evidence="2" id="KW-1185">Reference proteome</keyword>
<proteinExistence type="predicted"/>
<dbReference type="EMBL" id="JABEBT010000015">
    <property type="protein sequence ID" value="KAF7638004.1"/>
    <property type="molecule type" value="Genomic_DNA"/>
</dbReference>
<organism evidence="1 2">
    <name type="scientific">Meloidogyne graminicola</name>
    <dbReference type="NCBI Taxonomy" id="189291"/>
    <lineage>
        <taxon>Eukaryota</taxon>
        <taxon>Metazoa</taxon>
        <taxon>Ecdysozoa</taxon>
        <taxon>Nematoda</taxon>
        <taxon>Chromadorea</taxon>
        <taxon>Rhabditida</taxon>
        <taxon>Tylenchina</taxon>
        <taxon>Tylenchomorpha</taxon>
        <taxon>Tylenchoidea</taxon>
        <taxon>Meloidogynidae</taxon>
        <taxon>Meloidogyninae</taxon>
        <taxon>Meloidogyne</taxon>
    </lineage>
</organism>
<name>A0A8S9ZW96_9BILA</name>
<sequence length="14" mass="1664">MENLHPFIVPLIIK</sequence>
<evidence type="ECO:0000313" key="2">
    <source>
        <dbReference type="Proteomes" id="UP000605970"/>
    </source>
</evidence>
<accession>A0A8S9ZW96</accession>
<reference evidence="1" key="1">
    <citation type="journal article" date="2020" name="Ecol. Evol.">
        <title>Genome structure and content of the rice root-knot nematode (Meloidogyne graminicola).</title>
        <authorList>
            <person name="Phan N.T."/>
            <person name="Danchin E.G.J."/>
            <person name="Klopp C."/>
            <person name="Perfus-Barbeoch L."/>
            <person name="Kozlowski D.K."/>
            <person name="Koutsovoulos G.D."/>
            <person name="Lopez-Roques C."/>
            <person name="Bouchez O."/>
            <person name="Zahm M."/>
            <person name="Besnard G."/>
            <person name="Bellafiore S."/>
        </authorList>
    </citation>
    <scope>NUCLEOTIDE SEQUENCE</scope>
    <source>
        <strain evidence="1">VN-18</strain>
    </source>
</reference>